<keyword evidence="3 4" id="KW-0326">Glycosidase</keyword>
<comment type="similarity">
    <text evidence="1 4">Belongs to the glycosyl hydrolase 31 family.</text>
</comment>
<dbReference type="InterPro" id="IPR050985">
    <property type="entry name" value="Alpha-glycosidase_related"/>
</dbReference>
<dbReference type="Gene3D" id="2.60.40.1180">
    <property type="entry name" value="Golgi alpha-mannosidase II"/>
    <property type="match status" value="1"/>
</dbReference>
<proteinExistence type="inferred from homology"/>
<keyword evidence="9" id="KW-1185">Reference proteome</keyword>
<evidence type="ECO:0000256" key="5">
    <source>
        <dbReference type="SAM" id="Phobius"/>
    </source>
</evidence>
<keyword evidence="5" id="KW-0472">Membrane</keyword>
<evidence type="ECO:0000256" key="2">
    <source>
        <dbReference type="ARBA" id="ARBA00022801"/>
    </source>
</evidence>
<reference evidence="8 9" key="1">
    <citation type="submission" date="2019-07" db="EMBL/GenBank/DDBJ databases">
        <title>Rufibacter sp. nov., isolated from lake sediment.</title>
        <authorList>
            <person name="Qu J.-H."/>
        </authorList>
    </citation>
    <scope>NUCLEOTIDE SEQUENCE [LARGE SCALE GENOMIC DNA]</scope>
    <source>
        <strain evidence="8 9">NBS58-1</strain>
    </source>
</reference>
<protein>
    <submittedName>
        <fullName evidence="8">Glycoside hydrolase</fullName>
    </submittedName>
</protein>
<dbReference type="PANTHER" id="PTHR43053:SF4">
    <property type="entry name" value="MYOGENESIS-REGULATING GLYCOSIDASE"/>
    <property type="match status" value="1"/>
</dbReference>
<evidence type="ECO:0000259" key="7">
    <source>
        <dbReference type="Pfam" id="PF21365"/>
    </source>
</evidence>
<evidence type="ECO:0000313" key="9">
    <source>
        <dbReference type="Proteomes" id="UP000324133"/>
    </source>
</evidence>
<dbReference type="GO" id="GO:0004553">
    <property type="term" value="F:hydrolase activity, hydrolyzing O-glycosyl compounds"/>
    <property type="evidence" value="ECO:0007669"/>
    <property type="project" value="InterPro"/>
</dbReference>
<dbReference type="InterPro" id="IPR048395">
    <property type="entry name" value="Glyco_hydro_31_C"/>
</dbReference>
<dbReference type="InterPro" id="IPR013780">
    <property type="entry name" value="Glyco_hydro_b"/>
</dbReference>
<comment type="caution">
    <text evidence="8">The sequence shown here is derived from an EMBL/GenBank/DDBJ whole genome shotgun (WGS) entry which is preliminary data.</text>
</comment>
<sequence>MNNLSKPSFFNIHSSIRLHVMRIFCLIIGLVITLSGYSQDKTEITFQKDEAWFVGIIDQGHLMPLLKDFSFDMTKANTYNQLQPLFISNKGRYVFTENPVDFSVNASNIEINGKGNVKVQTAGKTLKEAYREVASKQFSFKGQFPHPELFQKPQYNTWIELTYNQNQKDVLHYAQSMLKNGMPPGVIMIDDTWQHDYGVWEFDANKFPDPKAMMDTLHNQGFKVMLWVCPFVSADSREYRQLAQEGGLLLNGQGSKPMMVEWWNGMSAVIDLSHPNGSKWFQAILDYLQTRYGVDGFKFDAGDIRFYNDAKSYGNISSHDQSMLFNKLGVNYPLNEFRAAWKVGGEPLAQRLADKAHNWDDLRKLIPQITLQGLMGYPFSCPDMIGGGEFGSFLDLKQIDQELIVRSAQCHAFMPMMQFSVNPFRILDARHAKAVKEAVALRQKFVPIIMDLVKAAAQTGEPIVRMMEYEFPHQGYTKIKDQFMLGNNVLVAPILEKGVTSRKVVLPKGQWRDQKGKTWKGNRTIDFPANLETIPFFTLLGK</sequence>
<organism evidence="8 9">
    <name type="scientific">Rufibacter hautae</name>
    <dbReference type="NCBI Taxonomy" id="2595005"/>
    <lineage>
        <taxon>Bacteria</taxon>
        <taxon>Pseudomonadati</taxon>
        <taxon>Bacteroidota</taxon>
        <taxon>Cytophagia</taxon>
        <taxon>Cytophagales</taxon>
        <taxon>Hymenobacteraceae</taxon>
        <taxon>Rufibacter</taxon>
    </lineage>
</organism>
<dbReference type="GO" id="GO:0005975">
    <property type="term" value="P:carbohydrate metabolic process"/>
    <property type="evidence" value="ECO:0007669"/>
    <property type="project" value="InterPro"/>
</dbReference>
<dbReference type="EMBL" id="VKKY01000002">
    <property type="protein sequence ID" value="KAA3437953.1"/>
    <property type="molecule type" value="Genomic_DNA"/>
</dbReference>
<feature type="transmembrane region" description="Helical" evidence="5">
    <location>
        <begin position="20"/>
        <end position="38"/>
    </location>
</feature>
<keyword evidence="5" id="KW-1133">Transmembrane helix</keyword>
<dbReference type="Gene3D" id="3.20.20.80">
    <property type="entry name" value="Glycosidases"/>
    <property type="match status" value="1"/>
</dbReference>
<dbReference type="OrthoDB" id="176168at2"/>
<dbReference type="AlphaFoldDB" id="A0A5B6TNK0"/>
<evidence type="ECO:0000256" key="1">
    <source>
        <dbReference type="ARBA" id="ARBA00007806"/>
    </source>
</evidence>
<dbReference type="InterPro" id="IPR017853">
    <property type="entry name" value="GH"/>
</dbReference>
<evidence type="ECO:0000256" key="3">
    <source>
        <dbReference type="ARBA" id="ARBA00023295"/>
    </source>
</evidence>
<dbReference type="SUPFAM" id="SSF51445">
    <property type="entry name" value="(Trans)glycosidases"/>
    <property type="match status" value="1"/>
</dbReference>
<feature type="domain" description="Glycoside hydrolase family 31 TIM barrel" evidence="6">
    <location>
        <begin position="156"/>
        <end position="450"/>
    </location>
</feature>
<dbReference type="InterPro" id="IPR000322">
    <property type="entry name" value="Glyco_hydro_31_TIM"/>
</dbReference>
<dbReference type="CDD" id="cd06592">
    <property type="entry name" value="GH31_NET37"/>
    <property type="match status" value="1"/>
</dbReference>
<feature type="domain" description="Glycosyl hydrolase family 31 C-terminal" evidence="7">
    <location>
        <begin position="460"/>
        <end position="538"/>
    </location>
</feature>
<dbReference type="SUPFAM" id="SSF51011">
    <property type="entry name" value="Glycosyl hydrolase domain"/>
    <property type="match status" value="1"/>
</dbReference>
<evidence type="ECO:0000313" key="8">
    <source>
        <dbReference type="EMBL" id="KAA3437953.1"/>
    </source>
</evidence>
<dbReference type="Pfam" id="PF21365">
    <property type="entry name" value="Glyco_hydro_31_3rd"/>
    <property type="match status" value="1"/>
</dbReference>
<evidence type="ECO:0000256" key="4">
    <source>
        <dbReference type="RuleBase" id="RU361185"/>
    </source>
</evidence>
<gene>
    <name evidence="8" type="ORF">FOA19_11775</name>
</gene>
<dbReference type="Pfam" id="PF01055">
    <property type="entry name" value="Glyco_hydro_31_2nd"/>
    <property type="match status" value="1"/>
</dbReference>
<dbReference type="PANTHER" id="PTHR43053">
    <property type="entry name" value="GLYCOSIDASE FAMILY 31"/>
    <property type="match status" value="1"/>
</dbReference>
<accession>A0A5B6TNK0</accession>
<keyword evidence="5" id="KW-0812">Transmembrane</keyword>
<dbReference type="Proteomes" id="UP000324133">
    <property type="component" value="Unassembled WGS sequence"/>
</dbReference>
<evidence type="ECO:0000259" key="6">
    <source>
        <dbReference type="Pfam" id="PF01055"/>
    </source>
</evidence>
<name>A0A5B6TNK0_9BACT</name>
<keyword evidence="2 4" id="KW-0378">Hydrolase</keyword>